<organism evidence="3 4">
    <name type="scientific">Pseudofrankia asymbiotica</name>
    <dbReference type="NCBI Taxonomy" id="1834516"/>
    <lineage>
        <taxon>Bacteria</taxon>
        <taxon>Bacillati</taxon>
        <taxon>Actinomycetota</taxon>
        <taxon>Actinomycetes</taxon>
        <taxon>Frankiales</taxon>
        <taxon>Frankiaceae</taxon>
        <taxon>Pseudofrankia</taxon>
    </lineage>
</organism>
<dbReference type="InterPro" id="IPR036388">
    <property type="entry name" value="WH-like_DNA-bd_sf"/>
</dbReference>
<dbReference type="InterPro" id="IPR005158">
    <property type="entry name" value="BTAD"/>
</dbReference>
<dbReference type="SUPFAM" id="SSF48452">
    <property type="entry name" value="TPR-like"/>
    <property type="match status" value="2"/>
</dbReference>
<dbReference type="SMART" id="SM01043">
    <property type="entry name" value="BTAD"/>
    <property type="match status" value="1"/>
</dbReference>
<dbReference type="RefSeq" id="WP_076817794.1">
    <property type="nucleotide sequence ID" value="NZ_MOMC01000031.1"/>
</dbReference>
<dbReference type="InterPro" id="IPR051677">
    <property type="entry name" value="AfsR-DnrI-RedD_regulator"/>
</dbReference>
<reference evidence="4" key="1">
    <citation type="submission" date="2016-10" db="EMBL/GenBank/DDBJ databases">
        <title>Frankia sp. NRRL B-16386 Genome sequencing.</title>
        <authorList>
            <person name="Ghodhbane-Gtari F."/>
            <person name="Swanson E."/>
            <person name="Gueddou A."/>
            <person name="Hezbri K."/>
            <person name="Ktari K."/>
            <person name="Nouioui I."/>
            <person name="Morris K."/>
            <person name="Simpson S."/>
            <person name="Abebe-Akele F."/>
            <person name="Thomas K."/>
            <person name="Gtari M."/>
            <person name="Tisa L.S."/>
        </authorList>
    </citation>
    <scope>NUCLEOTIDE SEQUENCE [LARGE SCALE GENOMIC DNA]</scope>
    <source>
        <strain evidence="4">NRRL B-16386</strain>
    </source>
</reference>
<dbReference type="InterPro" id="IPR011990">
    <property type="entry name" value="TPR-like_helical_dom_sf"/>
</dbReference>
<name>A0A1V2IAC2_9ACTN</name>
<dbReference type="AlphaFoldDB" id="A0A1V2IAC2"/>
<dbReference type="PANTHER" id="PTHR35807">
    <property type="entry name" value="TRANSCRIPTIONAL REGULATOR REDD-RELATED"/>
    <property type="match status" value="1"/>
</dbReference>
<feature type="domain" description="Bacterial transcriptional activator" evidence="2">
    <location>
        <begin position="107"/>
        <end position="245"/>
    </location>
</feature>
<dbReference type="GO" id="GO:0003677">
    <property type="term" value="F:DNA binding"/>
    <property type="evidence" value="ECO:0007669"/>
    <property type="project" value="InterPro"/>
</dbReference>
<sequence>MEVLWIELFGRFRVVVGDRAVPDAAWSRRKPAALVKLLALAPGHRLRREQVMDVLWPELDPSAAAANLRKALHAARRALGGSDGADGAGLIVSIGDLLCLPSERLRVDVDDYRTFAAAARRTQDVNAYSSALELYRDGLLPEDVYDDWAGGPRDELRDDWTALARELARLLEARGEVNEAAHTVARLVGADPSHEENNAWLMRLYALAGRRDDARRQYDRLRERLAAELGTEPGPRTQRLYEEIRGDARAEPALSTDLWEKVGDLRVQAGDAVAAVRAYEQALAASTDAAACARLHRRCATALLMQHLPDAAEPHLAAADGFARDEAERGRIACARASVMWERSELGAAQDLATSAHAAAVAHGDEDGVTDALEILAMISHMRGDWRTSLQATIRRLAADDLGGRVSRFYEINHCIGQHQLYGDGSAGDVEEYARQTLVLAERADAIAAQAFAWCLLGESLLLRGHWDEAGACLERSCELYTPMGSRSVALPWMRLAELAVCTGAPDDAAPYLKRATAIATVAPTSRRHAWGRLHATAALVALEQGDQERALRSVGAARAAVARYGDCPSCGAMLNQVGAEALALAGDRAGARAFAEAARNTAERFDSSAWSAMAEAAAGSAAAADGDPAQAHARFEAAAALYEKAEQPFWAARSRRQAIAAARGNVQGTRRP</sequence>
<gene>
    <name evidence="3" type="ORF">BL253_15945</name>
</gene>
<evidence type="ECO:0000259" key="2">
    <source>
        <dbReference type="SMART" id="SM01043"/>
    </source>
</evidence>
<dbReference type="EMBL" id="MOMC01000031">
    <property type="protein sequence ID" value="ONH29747.1"/>
    <property type="molecule type" value="Genomic_DNA"/>
</dbReference>
<keyword evidence="4" id="KW-1185">Reference proteome</keyword>
<feature type="coiled-coil region" evidence="1">
    <location>
        <begin position="204"/>
        <end position="231"/>
    </location>
</feature>
<evidence type="ECO:0000256" key="1">
    <source>
        <dbReference type="SAM" id="Coils"/>
    </source>
</evidence>
<dbReference type="GO" id="GO:0006355">
    <property type="term" value="P:regulation of DNA-templated transcription"/>
    <property type="evidence" value="ECO:0007669"/>
    <property type="project" value="InterPro"/>
</dbReference>
<keyword evidence="1" id="KW-0175">Coiled coil</keyword>
<dbReference type="PANTHER" id="PTHR35807:SF2">
    <property type="entry name" value="TRANSCRIPTIONAL ACTIVATOR DOMAIN"/>
    <property type="match status" value="1"/>
</dbReference>
<dbReference type="OrthoDB" id="3294840at2"/>
<dbReference type="SUPFAM" id="SSF46894">
    <property type="entry name" value="C-terminal effector domain of the bipartite response regulators"/>
    <property type="match status" value="1"/>
</dbReference>
<evidence type="ECO:0000313" key="3">
    <source>
        <dbReference type="EMBL" id="ONH29747.1"/>
    </source>
</evidence>
<protein>
    <submittedName>
        <fullName evidence="3">Transcriptional regulator</fullName>
    </submittedName>
</protein>
<dbReference type="Proteomes" id="UP000188929">
    <property type="component" value="Unassembled WGS sequence"/>
</dbReference>
<dbReference type="STRING" id="1834516.BL253_15945"/>
<proteinExistence type="predicted"/>
<dbReference type="InterPro" id="IPR016032">
    <property type="entry name" value="Sig_transdc_resp-reg_C-effctor"/>
</dbReference>
<evidence type="ECO:0000313" key="4">
    <source>
        <dbReference type="Proteomes" id="UP000188929"/>
    </source>
</evidence>
<dbReference type="Gene3D" id="1.25.40.10">
    <property type="entry name" value="Tetratricopeptide repeat domain"/>
    <property type="match status" value="2"/>
</dbReference>
<dbReference type="Gene3D" id="1.10.10.10">
    <property type="entry name" value="Winged helix-like DNA-binding domain superfamily/Winged helix DNA-binding domain"/>
    <property type="match status" value="1"/>
</dbReference>
<dbReference type="Pfam" id="PF03704">
    <property type="entry name" value="BTAD"/>
    <property type="match status" value="1"/>
</dbReference>
<accession>A0A1V2IAC2</accession>
<comment type="caution">
    <text evidence="3">The sequence shown here is derived from an EMBL/GenBank/DDBJ whole genome shotgun (WGS) entry which is preliminary data.</text>
</comment>